<protein>
    <submittedName>
        <fullName evidence="1">Uncharacterized protein</fullName>
    </submittedName>
</protein>
<organism evidence="1 2">
    <name type="scientific">Aneurinibacillus migulanus</name>
    <name type="common">Bacillus migulanus</name>
    <dbReference type="NCBI Taxonomy" id="47500"/>
    <lineage>
        <taxon>Bacteria</taxon>
        <taxon>Bacillati</taxon>
        <taxon>Bacillota</taxon>
        <taxon>Bacilli</taxon>
        <taxon>Bacillales</taxon>
        <taxon>Paenibacillaceae</taxon>
        <taxon>Aneurinibacillus group</taxon>
        <taxon>Aneurinibacillus</taxon>
    </lineage>
</organism>
<evidence type="ECO:0000313" key="1">
    <source>
        <dbReference type="EMBL" id="SDJ61426.1"/>
    </source>
</evidence>
<accession>A0A1G8V5L3</accession>
<dbReference type="Proteomes" id="UP000182836">
    <property type="component" value="Unassembled WGS sequence"/>
</dbReference>
<dbReference type="AlphaFoldDB" id="A0A1G8V5L3"/>
<reference evidence="1 2" key="1">
    <citation type="submission" date="2016-10" db="EMBL/GenBank/DDBJ databases">
        <authorList>
            <person name="de Groot N.N."/>
        </authorList>
    </citation>
    <scope>NUCLEOTIDE SEQUENCE [LARGE SCALE GENOMIC DNA]</scope>
    <source>
        <strain evidence="1 2">DSM 2895</strain>
    </source>
</reference>
<name>A0A1G8V5L3_ANEMI</name>
<evidence type="ECO:0000313" key="2">
    <source>
        <dbReference type="Proteomes" id="UP000182836"/>
    </source>
</evidence>
<sequence length="44" mass="5096">MNKILAQRLKIARARKSLKQIEVMLMMMINNKNVSSYKNGTSQN</sequence>
<proteinExistence type="predicted"/>
<dbReference type="EMBL" id="FNED01000022">
    <property type="protein sequence ID" value="SDJ61426.1"/>
    <property type="molecule type" value="Genomic_DNA"/>
</dbReference>
<gene>
    <name evidence="1" type="ORF">SAMN04487909_12249</name>
</gene>